<keyword evidence="3" id="KW-1185">Reference proteome</keyword>
<gene>
    <name evidence="2" type="primary">atpF</name>
    <name evidence="2" type="ORF">CPBP_00576</name>
</gene>
<proteinExistence type="predicted"/>
<evidence type="ECO:0000313" key="3">
    <source>
        <dbReference type="Proteomes" id="UP000594001"/>
    </source>
</evidence>
<dbReference type="EMBL" id="CP054719">
    <property type="protein sequence ID" value="QOL19807.1"/>
    <property type="molecule type" value="Genomic_DNA"/>
</dbReference>
<dbReference type="Proteomes" id="UP000594001">
    <property type="component" value="Chromosome"/>
</dbReference>
<keyword evidence="1" id="KW-1133">Transmembrane helix</keyword>
<sequence length="158" mass="18091">MINTPEFWVGISFLICVGISYKLIFPALKAGVISHQSEIERLFSEAESLLQAAEKKFSLTQERLDALPNLIIEMEVQFDSKVNHLLQEWSIQQERITARYQSLQEHKLQHLNDHAKIQGYASISDVCIHALHAYVSQHMSAKKHQQIVMDALKNLPNV</sequence>
<dbReference type="KEGG" id="pbal:CPBP_00576"/>
<organism evidence="2 3">
    <name type="scientific">Candidatus Bodocaedibacter vickermanii</name>
    <dbReference type="NCBI Taxonomy" id="2741701"/>
    <lineage>
        <taxon>Bacteria</taxon>
        <taxon>Pseudomonadati</taxon>
        <taxon>Pseudomonadota</taxon>
        <taxon>Alphaproteobacteria</taxon>
        <taxon>Holosporales</taxon>
        <taxon>Candidatus Paracaedibacteraceae</taxon>
        <taxon>Candidatus Bodocaedibacter</taxon>
    </lineage>
</organism>
<evidence type="ECO:0000256" key="1">
    <source>
        <dbReference type="SAM" id="Phobius"/>
    </source>
</evidence>
<protein>
    <submittedName>
        <fullName evidence="2">ATP synthase subunit b</fullName>
    </submittedName>
</protein>
<keyword evidence="1" id="KW-0472">Membrane</keyword>
<dbReference type="AlphaFoldDB" id="A0A7L9RT65"/>
<accession>A0A7L9RT65</accession>
<keyword evidence="1" id="KW-0812">Transmembrane</keyword>
<evidence type="ECO:0000313" key="2">
    <source>
        <dbReference type="EMBL" id="QOL19807.1"/>
    </source>
</evidence>
<feature type="transmembrane region" description="Helical" evidence="1">
    <location>
        <begin position="6"/>
        <end position="25"/>
    </location>
</feature>
<reference evidence="2 3" key="1">
    <citation type="submission" date="2020-06" db="EMBL/GenBank/DDBJ databases">
        <title>The endosymbiont of the kinetoplastid Bodo saltans is a Paracaedibacter-like alpha-proteobacterium possessing a putative toxin-antitoxin system.</title>
        <authorList>
            <person name="Midha S."/>
            <person name="Rigden D.J."/>
            <person name="Siozios S."/>
            <person name="Hurst G.D.D."/>
            <person name="Jackson A.P."/>
        </authorList>
    </citation>
    <scope>NUCLEOTIDE SEQUENCE [LARGE SCALE GENOMIC DNA]</scope>
    <source>
        <strain evidence="2">Lake Konstanz</strain>
    </source>
</reference>
<dbReference type="RefSeq" id="WP_350332549.1">
    <property type="nucleotide sequence ID" value="NZ_CP054719.1"/>
</dbReference>
<name>A0A7L9RT65_9PROT</name>